<evidence type="ECO:0000313" key="9">
    <source>
        <dbReference type="EMBL" id="WVX79352.1"/>
    </source>
</evidence>
<feature type="domain" description="Acyl-CoA oxidase/dehydrogenase middle" evidence="7">
    <location>
        <begin position="133"/>
        <end position="228"/>
    </location>
</feature>
<dbReference type="InterPro" id="IPR006091">
    <property type="entry name" value="Acyl-CoA_Oxase/DH_mid-dom"/>
</dbReference>
<evidence type="ECO:0000256" key="2">
    <source>
        <dbReference type="ARBA" id="ARBA00009347"/>
    </source>
</evidence>
<evidence type="ECO:0000256" key="3">
    <source>
        <dbReference type="ARBA" id="ARBA00022630"/>
    </source>
</evidence>
<comment type="similarity">
    <text evidence="2 5">Belongs to the acyl-CoA dehydrogenase family.</text>
</comment>
<dbReference type="InterPro" id="IPR009075">
    <property type="entry name" value="AcylCo_DH/oxidase_C"/>
</dbReference>
<dbReference type="RefSeq" id="WP_338448286.1">
    <property type="nucleotide sequence ID" value="NZ_CP137640.1"/>
</dbReference>
<dbReference type="Pfam" id="PF02771">
    <property type="entry name" value="Acyl-CoA_dh_N"/>
    <property type="match status" value="1"/>
</dbReference>
<keyword evidence="3 5" id="KW-0285">Flavoprotein</keyword>
<dbReference type="Gene3D" id="1.10.540.10">
    <property type="entry name" value="Acyl-CoA dehydrogenase/oxidase, N-terminal domain"/>
    <property type="match status" value="1"/>
</dbReference>
<evidence type="ECO:0000256" key="1">
    <source>
        <dbReference type="ARBA" id="ARBA00001974"/>
    </source>
</evidence>
<feature type="domain" description="Acyl-CoA dehydrogenase/oxidase C-terminal" evidence="6">
    <location>
        <begin position="240"/>
        <end position="388"/>
    </location>
</feature>
<dbReference type="InterPro" id="IPR009100">
    <property type="entry name" value="AcylCoA_DH/oxidase_NM_dom_sf"/>
</dbReference>
<name>A0ABZ2C744_9BACI</name>
<dbReference type="EMBL" id="CP137640">
    <property type="protein sequence ID" value="WVX79352.1"/>
    <property type="molecule type" value="Genomic_DNA"/>
</dbReference>
<dbReference type="SUPFAM" id="SSF56645">
    <property type="entry name" value="Acyl-CoA dehydrogenase NM domain-like"/>
    <property type="match status" value="1"/>
</dbReference>
<dbReference type="Pfam" id="PF02770">
    <property type="entry name" value="Acyl-CoA_dh_M"/>
    <property type="match status" value="1"/>
</dbReference>
<dbReference type="InterPro" id="IPR013786">
    <property type="entry name" value="AcylCoA_DH/ox_N"/>
</dbReference>
<organism evidence="9 10">
    <name type="scientific">Niallia oryzisoli</name>
    <dbReference type="NCBI Taxonomy" id="1737571"/>
    <lineage>
        <taxon>Bacteria</taxon>
        <taxon>Bacillati</taxon>
        <taxon>Bacillota</taxon>
        <taxon>Bacilli</taxon>
        <taxon>Bacillales</taxon>
        <taxon>Bacillaceae</taxon>
        <taxon>Niallia</taxon>
    </lineage>
</organism>
<dbReference type="PIRSF" id="PIRSF016578">
    <property type="entry name" value="HsaA"/>
    <property type="match status" value="1"/>
</dbReference>
<evidence type="ECO:0000259" key="8">
    <source>
        <dbReference type="Pfam" id="PF02771"/>
    </source>
</evidence>
<dbReference type="Proteomes" id="UP001357223">
    <property type="component" value="Chromosome"/>
</dbReference>
<dbReference type="PROSITE" id="PS00073">
    <property type="entry name" value="ACYL_COA_DH_2"/>
    <property type="match status" value="1"/>
</dbReference>
<dbReference type="InterPro" id="IPR037069">
    <property type="entry name" value="AcylCoA_DH/ox_N_sf"/>
</dbReference>
<dbReference type="Gene3D" id="2.40.110.10">
    <property type="entry name" value="Butyryl-CoA Dehydrogenase, subunit A, domain 2"/>
    <property type="match status" value="1"/>
</dbReference>
<dbReference type="Gene3D" id="1.20.140.10">
    <property type="entry name" value="Butyryl-CoA Dehydrogenase, subunit A, domain 3"/>
    <property type="match status" value="1"/>
</dbReference>
<protein>
    <submittedName>
        <fullName evidence="9">Acyl-CoA dehydrogenase family protein</fullName>
    </submittedName>
</protein>
<accession>A0ABZ2C744</accession>
<keyword evidence="4 5" id="KW-0274">FAD</keyword>
<evidence type="ECO:0000313" key="10">
    <source>
        <dbReference type="Proteomes" id="UP001357223"/>
    </source>
</evidence>
<keyword evidence="10" id="KW-1185">Reference proteome</keyword>
<evidence type="ECO:0000256" key="4">
    <source>
        <dbReference type="ARBA" id="ARBA00022827"/>
    </source>
</evidence>
<sequence length="390" mass="43497">MKFEKVKDGIQMKYEVMENHQQLRKTVRKFVQKEIVPNIEEWEKNGFPNEIFRKMGQMGLFGVRYPEEYGGSNMDYFAAMTVTEEIASSGCAGLGMAFNVQALMATNPILKFGTEEQKQNYLAPSIAGEKIAALGITEPSAGSDVAGLRTTATKTDGGWIINGSKVFITNGIRADYQILIAKTGEKNGRPLFSIFLVDSNLEGYTVGRKLEKVGMHASDTAEIFLENVFVPDSALLGKEGEGFKQLMWQLNGERLIQATACVAGAQRCLDLAVQYAKEREQFGRSLSKNQVLRHYLAEMNTEVEAARALLYNTAAHYDKGEVLVKEISMAKLLASKVYYEVADKALQIHGGYGYMNEYPISREWRDARLMRIGGGTDEVQKEIIAKEMDL</sequence>
<gene>
    <name evidence="9" type="ORF">R4Z09_18825</name>
</gene>
<comment type="cofactor">
    <cofactor evidence="1 5">
        <name>FAD</name>
        <dbReference type="ChEBI" id="CHEBI:57692"/>
    </cofactor>
</comment>
<dbReference type="InterPro" id="IPR046373">
    <property type="entry name" value="Acyl-CoA_Oxase/DH_mid-dom_sf"/>
</dbReference>
<proteinExistence type="inferred from homology"/>
<feature type="domain" description="Acyl-CoA dehydrogenase/oxidase N-terminal" evidence="8">
    <location>
        <begin position="18"/>
        <end position="129"/>
    </location>
</feature>
<reference evidence="9 10" key="1">
    <citation type="submission" date="2023-10" db="EMBL/GenBank/DDBJ databases">
        <title>Niallia locisalis sp.nov. isolated from a salt pond sample.</title>
        <authorList>
            <person name="Li X.-J."/>
            <person name="Dong L."/>
        </authorList>
    </citation>
    <scope>NUCLEOTIDE SEQUENCE [LARGE SCALE GENOMIC DNA]</scope>
    <source>
        <strain evidence="9 10">DSM 29761</strain>
    </source>
</reference>
<dbReference type="PANTHER" id="PTHR43884">
    <property type="entry name" value="ACYL-COA DEHYDROGENASE"/>
    <property type="match status" value="1"/>
</dbReference>
<dbReference type="Pfam" id="PF00441">
    <property type="entry name" value="Acyl-CoA_dh_1"/>
    <property type="match status" value="1"/>
</dbReference>
<evidence type="ECO:0000259" key="7">
    <source>
        <dbReference type="Pfam" id="PF02770"/>
    </source>
</evidence>
<evidence type="ECO:0000259" key="6">
    <source>
        <dbReference type="Pfam" id="PF00441"/>
    </source>
</evidence>
<dbReference type="PROSITE" id="PS00072">
    <property type="entry name" value="ACYL_COA_DH_1"/>
    <property type="match status" value="1"/>
</dbReference>
<evidence type="ECO:0000256" key="5">
    <source>
        <dbReference type="RuleBase" id="RU362125"/>
    </source>
</evidence>
<dbReference type="SUPFAM" id="SSF47203">
    <property type="entry name" value="Acyl-CoA dehydrogenase C-terminal domain-like"/>
    <property type="match status" value="1"/>
</dbReference>
<dbReference type="PANTHER" id="PTHR43884:SF12">
    <property type="entry name" value="ISOVALERYL-COA DEHYDROGENASE, MITOCHONDRIAL-RELATED"/>
    <property type="match status" value="1"/>
</dbReference>
<dbReference type="InterPro" id="IPR036250">
    <property type="entry name" value="AcylCo_DH-like_C"/>
</dbReference>
<dbReference type="InterPro" id="IPR006089">
    <property type="entry name" value="Acyl-CoA_DH_CS"/>
</dbReference>
<keyword evidence="5" id="KW-0560">Oxidoreductase</keyword>